<evidence type="ECO:0000313" key="3">
    <source>
        <dbReference type="Proteomes" id="UP000259040"/>
    </source>
</evidence>
<protein>
    <submittedName>
        <fullName evidence="2">Uncharacterized protein</fullName>
    </submittedName>
</protein>
<proteinExistence type="predicted"/>
<accession>A0A345M831</accession>
<evidence type="ECO:0000256" key="1">
    <source>
        <dbReference type="SAM" id="Coils"/>
    </source>
</evidence>
<feature type="coiled-coil region" evidence="1">
    <location>
        <begin position="66"/>
        <end position="121"/>
    </location>
</feature>
<reference evidence="2 3" key="1">
    <citation type="submission" date="2018-07" db="EMBL/GenBank/DDBJ databases">
        <authorList>
            <person name="Boyd E.M."/>
            <person name="Barkley D.B."/>
            <person name="Naeem H."/>
            <person name="Vanhorne R."/>
            <person name="Nayek S."/>
            <person name="Layton S.R."/>
            <person name="Hughes L.E."/>
            <person name="Garlena R.A."/>
            <person name="Russell D.A."/>
            <person name="Pope W.H."/>
            <person name="Jacobs-Sera D."/>
            <person name="Hatfull G.F."/>
        </authorList>
    </citation>
    <scope>NUCLEOTIDE SEQUENCE [LARGE SCALE GENOMIC DNA]</scope>
</reference>
<name>A0A345M831_9CAUD</name>
<evidence type="ECO:0000313" key="2">
    <source>
        <dbReference type="EMBL" id="AXH66652.1"/>
    </source>
</evidence>
<sequence>MEDKWGKQGFLNPVDSRDDGWYKFATEFTKDERKIVVNTQFTISDCSNKAYLEFDVRYLYFGTDALDEIAERQKELNARRKKVKELRDAVAEWAEGTLAIYDKYEDALKSIKKEAKKNAKKKGNK</sequence>
<keyword evidence="1" id="KW-0175">Coiled coil</keyword>
<organism evidence="2 3">
    <name type="scientific">Streptomyces phage Starbow</name>
    <dbReference type="NCBI Taxonomy" id="2283266"/>
    <lineage>
        <taxon>Viruses</taxon>
        <taxon>Duplodnaviria</taxon>
        <taxon>Heunggongvirae</taxon>
        <taxon>Uroviricota</taxon>
        <taxon>Caudoviricetes</taxon>
        <taxon>Stanwilliamsviridae</taxon>
        <taxon>Boydwoodruffvirinae</taxon>
        <taxon>Karimacvirus</taxon>
        <taxon>Karimacvirus karimac</taxon>
        <taxon>Streptomyces virus Karimac</taxon>
    </lineage>
</organism>
<gene>
    <name evidence="2" type="primary">179</name>
    <name evidence="2" type="ORF">SEA_STARBOW_179</name>
</gene>
<dbReference type="EMBL" id="MH576964">
    <property type="protein sequence ID" value="AXH66652.1"/>
    <property type="molecule type" value="Genomic_DNA"/>
</dbReference>
<dbReference type="Proteomes" id="UP000259040">
    <property type="component" value="Segment"/>
</dbReference>